<evidence type="ECO:0000256" key="2">
    <source>
        <dbReference type="ARBA" id="ARBA00022490"/>
    </source>
</evidence>
<dbReference type="PROSITE" id="PS50837">
    <property type="entry name" value="NACHT"/>
    <property type="match status" value="1"/>
</dbReference>
<evidence type="ECO:0000259" key="8">
    <source>
        <dbReference type="PROSITE" id="PS50837"/>
    </source>
</evidence>
<dbReference type="GO" id="GO:0005524">
    <property type="term" value="F:ATP binding"/>
    <property type="evidence" value="ECO:0007669"/>
    <property type="project" value="UniProtKB-KW"/>
</dbReference>
<feature type="region of interest" description="Disordered" evidence="7">
    <location>
        <begin position="81"/>
        <end position="101"/>
    </location>
</feature>
<dbReference type="AlphaFoldDB" id="A0A8K9XDW0"/>
<feature type="region of interest" description="Disordered" evidence="7">
    <location>
        <begin position="1"/>
        <end position="69"/>
    </location>
</feature>
<dbReference type="Proteomes" id="UP000694395">
    <property type="component" value="Chromosome 13"/>
</dbReference>
<protein>
    <recommendedName>
        <fullName evidence="8">NACHT domain-containing protein</fullName>
    </recommendedName>
</protein>
<dbReference type="SMART" id="SM01288">
    <property type="entry name" value="FISNA"/>
    <property type="match status" value="1"/>
</dbReference>
<keyword evidence="3" id="KW-0433">Leucine-rich repeat</keyword>
<dbReference type="FunFam" id="3.40.50.300:FF:001524">
    <property type="entry name" value="Si:dkey-126g1.7"/>
    <property type="match status" value="1"/>
</dbReference>
<evidence type="ECO:0000256" key="6">
    <source>
        <dbReference type="ARBA" id="ARBA00022840"/>
    </source>
</evidence>
<evidence type="ECO:0000256" key="3">
    <source>
        <dbReference type="ARBA" id="ARBA00022614"/>
    </source>
</evidence>
<evidence type="ECO:0000313" key="10">
    <source>
        <dbReference type="Proteomes" id="UP000694395"/>
    </source>
</evidence>
<dbReference type="InterPro" id="IPR007111">
    <property type="entry name" value="NACHT_NTPase"/>
</dbReference>
<keyword evidence="10" id="KW-1185">Reference proteome</keyword>
<dbReference type="InterPro" id="IPR032675">
    <property type="entry name" value="LRR_dom_sf"/>
</dbReference>
<keyword evidence="6" id="KW-0067">ATP-binding</keyword>
<evidence type="ECO:0000256" key="5">
    <source>
        <dbReference type="ARBA" id="ARBA00022741"/>
    </source>
</evidence>
<reference evidence="9" key="1">
    <citation type="submission" date="2020-07" db="EMBL/GenBank/DDBJ databases">
        <title>A long reads based de novo assembly of the rainbow trout Arlee double haploid line genome.</title>
        <authorList>
            <person name="Gao G."/>
            <person name="Palti Y."/>
        </authorList>
    </citation>
    <scope>NUCLEOTIDE SEQUENCE [LARGE SCALE GENOMIC DNA]</scope>
</reference>
<dbReference type="InterPro" id="IPR029495">
    <property type="entry name" value="NACHT-assoc"/>
</dbReference>
<dbReference type="PANTHER" id="PTHR24106">
    <property type="entry name" value="NACHT, LRR AND CARD DOMAINS-CONTAINING"/>
    <property type="match status" value="1"/>
</dbReference>
<dbReference type="Pfam" id="PF14484">
    <property type="entry name" value="FISNA"/>
    <property type="match status" value="1"/>
</dbReference>
<keyword evidence="4" id="KW-0677">Repeat</keyword>
<dbReference type="InterPro" id="IPR041267">
    <property type="entry name" value="NLRP_HD2"/>
</dbReference>
<dbReference type="Ensembl" id="ENSOMYT00000152423.1">
    <property type="protein sequence ID" value="ENSOMYP00000131188.1"/>
    <property type="gene ID" value="ENSOMYG00000076260.1"/>
</dbReference>
<comment type="subcellular location">
    <subcellularLocation>
        <location evidence="1">Cytoplasm</location>
    </subcellularLocation>
</comment>
<dbReference type="SUPFAM" id="SSF52047">
    <property type="entry name" value="RNI-like"/>
    <property type="match status" value="1"/>
</dbReference>
<feature type="compositionally biased region" description="Basic and acidic residues" evidence="7">
    <location>
        <begin position="1"/>
        <end position="10"/>
    </location>
</feature>
<dbReference type="GO" id="GO:0005737">
    <property type="term" value="C:cytoplasm"/>
    <property type="evidence" value="ECO:0007669"/>
    <property type="project" value="UniProtKB-SubCell"/>
</dbReference>
<reference evidence="9" key="3">
    <citation type="submission" date="2025-09" db="UniProtKB">
        <authorList>
            <consortium name="Ensembl"/>
        </authorList>
    </citation>
    <scope>IDENTIFICATION</scope>
</reference>
<dbReference type="Pfam" id="PF05729">
    <property type="entry name" value="NACHT"/>
    <property type="match status" value="1"/>
</dbReference>
<name>A0A8K9XDW0_ONCMY</name>
<evidence type="ECO:0000313" key="9">
    <source>
        <dbReference type="Ensembl" id="ENSOMYP00000131188.1"/>
    </source>
</evidence>
<dbReference type="InterPro" id="IPR041075">
    <property type="entry name" value="NOD1/2_WH"/>
</dbReference>
<keyword evidence="2" id="KW-0963">Cytoplasm</keyword>
<dbReference type="Gene3D" id="3.80.10.10">
    <property type="entry name" value="Ribonuclease Inhibitor"/>
    <property type="match status" value="1"/>
</dbReference>
<dbReference type="Gene3D" id="3.40.50.300">
    <property type="entry name" value="P-loop containing nucleotide triphosphate hydrolases"/>
    <property type="match status" value="1"/>
</dbReference>
<dbReference type="GeneTree" id="ENSGT01150000286904"/>
<dbReference type="InterPro" id="IPR011029">
    <property type="entry name" value="DEATH-like_dom_sf"/>
</dbReference>
<accession>A0A8K9XDW0</accession>
<dbReference type="InterPro" id="IPR027417">
    <property type="entry name" value="P-loop_NTPase"/>
</dbReference>
<dbReference type="Pfam" id="PF17776">
    <property type="entry name" value="NLRC4_HD2"/>
    <property type="match status" value="1"/>
</dbReference>
<keyword evidence="5" id="KW-0547">Nucleotide-binding</keyword>
<evidence type="ECO:0000256" key="7">
    <source>
        <dbReference type="SAM" id="MobiDB-lite"/>
    </source>
</evidence>
<dbReference type="SUPFAM" id="SSF52540">
    <property type="entry name" value="P-loop containing nucleoside triphosphate hydrolases"/>
    <property type="match status" value="1"/>
</dbReference>
<dbReference type="Gene3D" id="1.10.533.10">
    <property type="entry name" value="Death Domain, Fas"/>
    <property type="match status" value="1"/>
</dbReference>
<reference evidence="9" key="2">
    <citation type="submission" date="2025-08" db="UniProtKB">
        <authorList>
            <consortium name="Ensembl"/>
        </authorList>
    </citation>
    <scope>IDENTIFICATION</scope>
</reference>
<feature type="compositionally biased region" description="Basic and acidic residues" evidence="7">
    <location>
        <begin position="141"/>
        <end position="150"/>
    </location>
</feature>
<evidence type="ECO:0000256" key="1">
    <source>
        <dbReference type="ARBA" id="ARBA00004496"/>
    </source>
</evidence>
<dbReference type="InterPro" id="IPR051261">
    <property type="entry name" value="NLR"/>
</dbReference>
<sequence>MSLSGEREEGGSASKMSLYGEREEDGPASKMYLSGGHDTKSKRPIQQERPASPVPSCVSMKSDRSMDQPINFREGDFFTEQRNQQGRSESEILSGQSSQSHQTDLLDSIFSMLEEKIMTFVKNEMKMFKRILSPELPEGFESQKQDKEVVDAEDEKQESSAKEGALKITLHILRKMNQKELADTLEKYELAVICQRELKSNLKKKFQCVFEGIAKQGNPTLLNNIYTELYITEGGTGEVNNEHELRQIETTIRKQARPETAIKCNDIFKTLTGQDKLIRTVLTKGVAGIGKTVSVQKFILDWAEGKANQDVQFVFSFPFRELNLMKEDKHTFIELLNHFSMETKQSRISNYNKYKVLFIFDGLDECRLPLDFQKNKICWDVTESTSVDVLLTNLIKGNLLPSALLWITTRPAAANKIPSGCVDQVTEVRGFNDPQKEEYFRKRFSDQDLASRIISHIKTSRSLHIMCHIPVFCWISATVLEHMLEQKREEMPKTLTEMYTHLVVFHTKQKNEKYLGKEDTGPHWNKDSILSLGKLAFQQLVKGNLIFYEEDLKESGVDVNEASVYSGLCTQLFKEECGLYQDKVYCFVHLSIQEFLAAVYVFLSFINNNENLMDEPQSMFRYFLSLFREKPKVTEVTFYKSAVDKALQSETGNLDLFLRFLLGLSLESNQKHLRGLLTKTSSSQSHEETVKYIKEKIRENPSPERSINLFHCLNELNDHSLVEEIQSFLRSGSLSKPNLSPAQWSALVFVLLTSEKDLDVFDLKKYSRSEEGLLRLLPVVKASRAAL</sequence>
<dbReference type="Pfam" id="PF17779">
    <property type="entry name" value="WHD_NOD2"/>
    <property type="match status" value="1"/>
</dbReference>
<gene>
    <name evidence="9" type="primary">LOC118937845</name>
</gene>
<feature type="domain" description="NACHT" evidence="8">
    <location>
        <begin position="279"/>
        <end position="413"/>
    </location>
</feature>
<evidence type="ECO:0000256" key="4">
    <source>
        <dbReference type="ARBA" id="ARBA00022737"/>
    </source>
</evidence>
<feature type="region of interest" description="Disordered" evidence="7">
    <location>
        <begin position="139"/>
        <end position="161"/>
    </location>
</feature>
<proteinExistence type="predicted"/>
<organism evidence="9 10">
    <name type="scientific">Oncorhynchus mykiss</name>
    <name type="common">Rainbow trout</name>
    <name type="synonym">Salmo gairdneri</name>
    <dbReference type="NCBI Taxonomy" id="8022"/>
    <lineage>
        <taxon>Eukaryota</taxon>
        <taxon>Metazoa</taxon>
        <taxon>Chordata</taxon>
        <taxon>Craniata</taxon>
        <taxon>Vertebrata</taxon>
        <taxon>Euteleostomi</taxon>
        <taxon>Actinopterygii</taxon>
        <taxon>Neopterygii</taxon>
        <taxon>Teleostei</taxon>
        <taxon>Protacanthopterygii</taxon>
        <taxon>Salmoniformes</taxon>
        <taxon>Salmonidae</taxon>
        <taxon>Salmoninae</taxon>
        <taxon>Oncorhynchus</taxon>
    </lineage>
</organism>